<dbReference type="PRINTS" id="PR01472">
    <property type="entry name" value="ICAMVCAM1"/>
</dbReference>
<organism evidence="14 15">
    <name type="scientific">Dromaius novaehollandiae</name>
    <name type="common">Emu</name>
    <dbReference type="NCBI Taxonomy" id="8790"/>
    <lineage>
        <taxon>Eukaryota</taxon>
        <taxon>Metazoa</taxon>
        <taxon>Chordata</taxon>
        <taxon>Craniata</taxon>
        <taxon>Vertebrata</taxon>
        <taxon>Euteleostomi</taxon>
        <taxon>Archelosauria</taxon>
        <taxon>Archosauria</taxon>
        <taxon>Dinosauria</taxon>
        <taxon>Saurischia</taxon>
        <taxon>Theropoda</taxon>
        <taxon>Coelurosauria</taxon>
        <taxon>Aves</taxon>
        <taxon>Palaeognathae</taxon>
        <taxon>Casuariiformes</taxon>
        <taxon>Dromaiidae</taxon>
        <taxon>Dromaius</taxon>
    </lineage>
</organism>
<dbReference type="InterPro" id="IPR013783">
    <property type="entry name" value="Ig-like_fold"/>
</dbReference>
<feature type="region of interest" description="Disordered" evidence="12">
    <location>
        <begin position="86"/>
        <end position="105"/>
    </location>
</feature>
<dbReference type="InterPro" id="IPR013768">
    <property type="entry name" value="ICAM_N"/>
</dbReference>
<dbReference type="InterPro" id="IPR003987">
    <property type="entry name" value="ICAM_VCAM_N"/>
</dbReference>
<evidence type="ECO:0000256" key="8">
    <source>
        <dbReference type="ARBA" id="ARBA00023136"/>
    </source>
</evidence>
<evidence type="ECO:0000259" key="13">
    <source>
        <dbReference type="PROSITE" id="PS50835"/>
    </source>
</evidence>
<dbReference type="GO" id="GO:0005178">
    <property type="term" value="F:integrin binding"/>
    <property type="evidence" value="ECO:0007669"/>
    <property type="project" value="InterPro"/>
</dbReference>
<keyword evidence="15" id="KW-1185">Reference proteome</keyword>
<keyword evidence="9" id="KW-1015">Disulfide bond</keyword>
<evidence type="ECO:0000256" key="6">
    <source>
        <dbReference type="ARBA" id="ARBA00022889"/>
    </source>
</evidence>
<dbReference type="FunFam" id="2.60.40.10:FF:000641">
    <property type="entry name" value="Intercellular adhesion molecule 1"/>
    <property type="match status" value="1"/>
</dbReference>
<evidence type="ECO:0000313" key="15">
    <source>
        <dbReference type="Proteomes" id="UP000694423"/>
    </source>
</evidence>
<sequence length="545" mass="57609">RGWAEPRPPFPGLCASAGAAAPEASLSIEPAVPVVQHGGSIRLACRTTCPDPAAKGNLETSSLKRNFQSGPGEMSVELINVTEWHSRRPRSRVPSPPGSPAGALEQPVLEPVPWMEEGASHNLTCKVPAVAPARNLTVTLGRGAETLRAGTFEHDADLSPHQVQVTQRITARRRHHGQNVTCQAELSLEPHGPRLSSAAAPAALAVYGEPLTSKPGREPRAVGCDASEPEWEPGLVGCSAGDPEREPHLACRWDGTTVLPPAAGFPDPYLAISEPNASLHEPVAVECSTAPSQPPGLQLWLRSSRGAQVSGTEGHVLLNLTAHEEDDGLEFVCEAELPVGNQTLQKKSAPAKLSVFYGPRMDEAGCPQQQTWTEGREAALRCSARGNPPPHVECARDGRPFPVAQPQPAARAHAGTYRCRAANRLGDAGRTVEVLVECECRRSPARRDVLGGMRRGCTRAGCTGAGCRWDALGRDVGEMHRGRMQVGCTGEGCNGLGCNGAGCTGVGCRWDALGKDAMGWDAVGWDAPGWDAPGRDAGGMCWGRM</sequence>
<evidence type="ECO:0000256" key="5">
    <source>
        <dbReference type="ARBA" id="ARBA00022737"/>
    </source>
</evidence>
<evidence type="ECO:0000256" key="1">
    <source>
        <dbReference type="ARBA" id="ARBA00004479"/>
    </source>
</evidence>
<evidence type="ECO:0000256" key="7">
    <source>
        <dbReference type="ARBA" id="ARBA00022989"/>
    </source>
</evidence>
<dbReference type="Gene3D" id="2.60.40.10">
    <property type="entry name" value="Immunoglobulins"/>
    <property type="match status" value="4"/>
</dbReference>
<dbReference type="AlphaFoldDB" id="A0A8C4J902"/>
<evidence type="ECO:0000256" key="4">
    <source>
        <dbReference type="ARBA" id="ARBA00022729"/>
    </source>
</evidence>
<dbReference type="Pfam" id="PF03921">
    <property type="entry name" value="ICAM_N"/>
    <property type="match status" value="1"/>
</dbReference>
<dbReference type="GO" id="GO:0005886">
    <property type="term" value="C:plasma membrane"/>
    <property type="evidence" value="ECO:0007669"/>
    <property type="project" value="TreeGrafter"/>
</dbReference>
<keyword evidence="3" id="KW-0812">Transmembrane</keyword>
<dbReference type="PANTHER" id="PTHR13771">
    <property type="entry name" value="INTERCELLULAR ADHESION MOLECULE"/>
    <property type="match status" value="1"/>
</dbReference>
<dbReference type="PANTHER" id="PTHR13771:SF9">
    <property type="entry name" value="INTERCELLULAR ADHESION MOLECULE 5"/>
    <property type="match status" value="1"/>
</dbReference>
<dbReference type="InterPro" id="IPR036179">
    <property type="entry name" value="Ig-like_dom_sf"/>
</dbReference>
<keyword evidence="4" id="KW-0732">Signal</keyword>
<dbReference type="SUPFAM" id="SSF48726">
    <property type="entry name" value="Immunoglobulin"/>
    <property type="match status" value="4"/>
</dbReference>
<evidence type="ECO:0000256" key="9">
    <source>
        <dbReference type="ARBA" id="ARBA00023157"/>
    </source>
</evidence>
<dbReference type="InterPro" id="IPR047012">
    <property type="entry name" value="ICAM_VCAM"/>
</dbReference>
<evidence type="ECO:0000313" key="14">
    <source>
        <dbReference type="Ensembl" id="ENSDNVP00000004459.1"/>
    </source>
</evidence>
<dbReference type="Ensembl" id="ENSDNVT00000005347.1">
    <property type="protein sequence ID" value="ENSDNVP00000004459.1"/>
    <property type="gene ID" value="ENSDNVG00000003132.1"/>
</dbReference>
<reference evidence="14" key="2">
    <citation type="submission" date="2025-09" db="UniProtKB">
        <authorList>
            <consortium name="Ensembl"/>
        </authorList>
    </citation>
    <scope>IDENTIFICATION</scope>
</reference>
<evidence type="ECO:0000256" key="10">
    <source>
        <dbReference type="ARBA" id="ARBA00023180"/>
    </source>
</evidence>
<keyword evidence="11" id="KW-0393">Immunoglobulin domain</keyword>
<dbReference type="SMART" id="SM00409">
    <property type="entry name" value="IG"/>
    <property type="match status" value="2"/>
</dbReference>
<name>A0A8C4J902_DRONO</name>
<comment type="subcellular location">
    <subcellularLocation>
        <location evidence="1">Membrane</location>
        <topology evidence="1">Single-pass type I membrane protein</topology>
    </subcellularLocation>
</comment>
<keyword evidence="10" id="KW-0325">Glycoprotein</keyword>
<comment type="similarity">
    <text evidence="2">Belongs to the immunoglobulin superfamily. ICAM family.</text>
</comment>
<dbReference type="GO" id="GO:0098609">
    <property type="term" value="P:cell-cell adhesion"/>
    <property type="evidence" value="ECO:0007669"/>
    <property type="project" value="InterPro"/>
</dbReference>
<evidence type="ECO:0000256" key="2">
    <source>
        <dbReference type="ARBA" id="ARBA00005925"/>
    </source>
</evidence>
<dbReference type="InterPro" id="IPR007110">
    <property type="entry name" value="Ig-like_dom"/>
</dbReference>
<proteinExistence type="inferred from homology"/>
<dbReference type="PROSITE" id="PS50835">
    <property type="entry name" value="IG_LIKE"/>
    <property type="match status" value="2"/>
</dbReference>
<keyword evidence="7" id="KW-1133">Transmembrane helix</keyword>
<keyword evidence="8" id="KW-0472">Membrane</keyword>
<feature type="domain" description="Ig-like" evidence="13">
    <location>
        <begin position="359"/>
        <end position="437"/>
    </location>
</feature>
<feature type="domain" description="Ig-like" evidence="13">
    <location>
        <begin position="266"/>
        <end position="354"/>
    </location>
</feature>
<dbReference type="Proteomes" id="UP000694423">
    <property type="component" value="Unplaced"/>
</dbReference>
<protein>
    <recommendedName>
        <fullName evidence="13">Ig-like domain-containing protein</fullName>
    </recommendedName>
</protein>
<keyword evidence="6" id="KW-0130">Cell adhesion</keyword>
<dbReference type="InterPro" id="IPR003599">
    <property type="entry name" value="Ig_sub"/>
</dbReference>
<accession>A0A8C4J902</accession>
<evidence type="ECO:0000256" key="11">
    <source>
        <dbReference type="ARBA" id="ARBA00023319"/>
    </source>
</evidence>
<keyword evidence="5" id="KW-0677">Repeat</keyword>
<reference evidence="14" key="1">
    <citation type="submission" date="2025-08" db="UniProtKB">
        <authorList>
            <consortium name="Ensembl"/>
        </authorList>
    </citation>
    <scope>IDENTIFICATION</scope>
</reference>
<evidence type="ECO:0000256" key="3">
    <source>
        <dbReference type="ARBA" id="ARBA00022692"/>
    </source>
</evidence>
<evidence type="ECO:0000256" key="12">
    <source>
        <dbReference type="SAM" id="MobiDB-lite"/>
    </source>
</evidence>